<dbReference type="PANTHER" id="PTHR15857">
    <property type="entry name" value="COMM DOMAIN CONTAINING PROTEIN 2"/>
    <property type="match status" value="1"/>
</dbReference>
<reference evidence="2" key="2">
    <citation type="submission" date="2025-05" db="UniProtKB">
        <authorList>
            <consortium name="EnsemblMetazoa"/>
        </authorList>
    </citation>
    <scope>IDENTIFICATION</scope>
    <source>
        <strain evidence="2">Foshan</strain>
    </source>
</reference>
<protein>
    <recommendedName>
        <fullName evidence="1">COMM domain-containing protein</fullName>
    </recommendedName>
</protein>
<organism evidence="2 3">
    <name type="scientific">Aedes albopictus</name>
    <name type="common">Asian tiger mosquito</name>
    <name type="synonym">Stegomyia albopicta</name>
    <dbReference type="NCBI Taxonomy" id="7160"/>
    <lineage>
        <taxon>Eukaryota</taxon>
        <taxon>Metazoa</taxon>
        <taxon>Ecdysozoa</taxon>
        <taxon>Arthropoda</taxon>
        <taxon>Hexapoda</taxon>
        <taxon>Insecta</taxon>
        <taxon>Pterygota</taxon>
        <taxon>Neoptera</taxon>
        <taxon>Endopterygota</taxon>
        <taxon>Diptera</taxon>
        <taxon>Nematocera</taxon>
        <taxon>Culicoidea</taxon>
        <taxon>Culicidae</taxon>
        <taxon>Culicinae</taxon>
        <taxon>Aedini</taxon>
        <taxon>Aedes</taxon>
        <taxon>Stegomyia</taxon>
    </lineage>
</organism>
<proteinExistence type="predicted"/>
<dbReference type="InterPro" id="IPR037354">
    <property type="entry name" value="Commd2"/>
</dbReference>
<sequence length="220" mass="25321">MAHLIKQEQDKHLKFVLDQSEEVLIEFCKLAIEYVSNGINEKKCSVAAKKLETTFETIKTCVEALVCLLIDSTKLHITEEEFQTLRTLQYTDGQIAILWQFVSSKRNLVENILKHSTDSELHFRDLEWRLEAKVASRAMIKQATPIIAMKLHLDSEVVNEHKEKLQPDQGDAETGQLSTRKEVLLQTDPTSLVHLIQVLEQALIDSKTHRVRNFVKSFQK</sequence>
<reference evidence="3" key="1">
    <citation type="journal article" date="2015" name="Proc. Natl. Acad. Sci. U.S.A.">
        <title>Genome sequence of the Asian Tiger mosquito, Aedes albopictus, reveals insights into its biology, genetics, and evolution.</title>
        <authorList>
            <person name="Chen X.G."/>
            <person name="Jiang X."/>
            <person name="Gu J."/>
            <person name="Xu M."/>
            <person name="Wu Y."/>
            <person name="Deng Y."/>
            <person name="Zhang C."/>
            <person name="Bonizzoni M."/>
            <person name="Dermauw W."/>
            <person name="Vontas J."/>
            <person name="Armbruster P."/>
            <person name="Huang X."/>
            <person name="Yang Y."/>
            <person name="Zhang H."/>
            <person name="He W."/>
            <person name="Peng H."/>
            <person name="Liu Y."/>
            <person name="Wu K."/>
            <person name="Chen J."/>
            <person name="Lirakis M."/>
            <person name="Topalis P."/>
            <person name="Van Leeuwen T."/>
            <person name="Hall A.B."/>
            <person name="Jiang X."/>
            <person name="Thorpe C."/>
            <person name="Mueller R.L."/>
            <person name="Sun C."/>
            <person name="Waterhouse R.M."/>
            <person name="Yan G."/>
            <person name="Tu Z.J."/>
            <person name="Fang X."/>
            <person name="James A.A."/>
        </authorList>
    </citation>
    <scope>NUCLEOTIDE SEQUENCE [LARGE SCALE GENOMIC DNA]</scope>
    <source>
        <strain evidence="3">Foshan</strain>
    </source>
</reference>
<evidence type="ECO:0000313" key="2">
    <source>
        <dbReference type="EnsemblMetazoa" id="AALFPA23_015441.P22447"/>
    </source>
</evidence>
<dbReference type="PANTHER" id="PTHR15857:SF0">
    <property type="entry name" value="COMM DOMAIN-CONTAINING PROTEIN 2"/>
    <property type="match status" value="1"/>
</dbReference>
<name>A0ABM1Z661_AEDAL</name>
<dbReference type="EnsemblMetazoa" id="AALFPA23_015441.R22447">
    <property type="protein sequence ID" value="AALFPA23_015441.P22447"/>
    <property type="gene ID" value="AALFPA23_015441"/>
</dbReference>
<dbReference type="Proteomes" id="UP000069940">
    <property type="component" value="Unassembled WGS sequence"/>
</dbReference>
<dbReference type="RefSeq" id="XP_019564293.2">
    <property type="nucleotide sequence ID" value="XM_019708748.3"/>
</dbReference>
<accession>A0ABM1Z661</accession>
<dbReference type="GeneID" id="109432402"/>
<feature type="domain" description="COMM" evidence="1">
    <location>
        <begin position="122"/>
        <end position="210"/>
    </location>
</feature>
<keyword evidence="3" id="KW-1185">Reference proteome</keyword>
<dbReference type="PROSITE" id="PS51269">
    <property type="entry name" value="COMM"/>
    <property type="match status" value="1"/>
</dbReference>
<dbReference type="Pfam" id="PF07258">
    <property type="entry name" value="COMM_domain"/>
    <property type="match status" value="1"/>
</dbReference>
<dbReference type="InterPro" id="IPR017920">
    <property type="entry name" value="COMM"/>
</dbReference>
<dbReference type="CDD" id="cd04750">
    <property type="entry name" value="Commd2"/>
    <property type="match status" value="1"/>
</dbReference>
<evidence type="ECO:0000259" key="1">
    <source>
        <dbReference type="PROSITE" id="PS51269"/>
    </source>
</evidence>
<evidence type="ECO:0000313" key="3">
    <source>
        <dbReference type="Proteomes" id="UP000069940"/>
    </source>
</evidence>